<dbReference type="CDD" id="cd00038">
    <property type="entry name" value="CAP_ED"/>
    <property type="match status" value="1"/>
</dbReference>
<protein>
    <submittedName>
        <fullName evidence="5">Crp/Fnr family transcriptional regulator</fullName>
    </submittedName>
</protein>
<dbReference type="InterPro" id="IPR012318">
    <property type="entry name" value="HTH_CRP"/>
</dbReference>
<keyword evidence="6" id="KW-1185">Reference proteome</keyword>
<proteinExistence type="predicted"/>
<evidence type="ECO:0000256" key="1">
    <source>
        <dbReference type="ARBA" id="ARBA00023015"/>
    </source>
</evidence>
<dbReference type="Pfam" id="PF13545">
    <property type="entry name" value="HTH_Crp_2"/>
    <property type="match status" value="1"/>
</dbReference>
<evidence type="ECO:0000256" key="3">
    <source>
        <dbReference type="ARBA" id="ARBA00023163"/>
    </source>
</evidence>
<reference evidence="5 6" key="1">
    <citation type="submission" date="2023-01" db="EMBL/GenBank/DDBJ databases">
        <title>Novel diversity within Roseofilum (Cyanobacteria; Desertifilaceae) from marine benthic mats with descriptions of four novel species.</title>
        <authorList>
            <person name="Wang Y."/>
            <person name="Berthold D.E."/>
            <person name="Hu J."/>
            <person name="Lefler F.W."/>
            <person name="Laughinghouse H.D. IV."/>
        </authorList>
    </citation>
    <scope>NUCLEOTIDE SEQUENCE [LARGE SCALE GENOMIC DNA]</scope>
    <source>
        <strain evidence="5 6">BLCC-M143</strain>
    </source>
</reference>
<evidence type="ECO:0000313" key="6">
    <source>
        <dbReference type="Proteomes" id="UP001232992"/>
    </source>
</evidence>
<gene>
    <name evidence="5" type="ORF">PMH09_19075</name>
</gene>
<evidence type="ECO:0000256" key="2">
    <source>
        <dbReference type="ARBA" id="ARBA00023125"/>
    </source>
</evidence>
<dbReference type="PANTHER" id="PTHR24567">
    <property type="entry name" value="CRP FAMILY TRANSCRIPTIONAL REGULATORY PROTEIN"/>
    <property type="match status" value="1"/>
</dbReference>
<dbReference type="InterPro" id="IPR036388">
    <property type="entry name" value="WH-like_DNA-bd_sf"/>
</dbReference>
<dbReference type="Gene3D" id="2.60.120.10">
    <property type="entry name" value="Jelly Rolls"/>
    <property type="match status" value="1"/>
</dbReference>
<evidence type="ECO:0000313" key="5">
    <source>
        <dbReference type="EMBL" id="MDJ1185294.1"/>
    </source>
</evidence>
<feature type="domain" description="Cyclic nucleotide-binding" evidence="4">
    <location>
        <begin position="13"/>
        <end position="134"/>
    </location>
</feature>
<keyword evidence="2" id="KW-0238">DNA-binding</keyword>
<dbReference type="InterPro" id="IPR018490">
    <property type="entry name" value="cNMP-bd_dom_sf"/>
</dbReference>
<name>A0ABT7C1G1_9CYAN</name>
<accession>A0ABT7C1G1</accession>
<dbReference type="InterPro" id="IPR014710">
    <property type="entry name" value="RmlC-like_jellyroll"/>
</dbReference>
<evidence type="ECO:0000259" key="4">
    <source>
        <dbReference type="PROSITE" id="PS50042"/>
    </source>
</evidence>
<dbReference type="Proteomes" id="UP001232992">
    <property type="component" value="Unassembled WGS sequence"/>
</dbReference>
<keyword evidence="1" id="KW-0805">Transcription regulation</keyword>
<comment type="caution">
    <text evidence="5">The sequence shown here is derived from an EMBL/GenBank/DDBJ whole genome shotgun (WGS) entry which is preliminary data.</text>
</comment>
<dbReference type="PROSITE" id="PS50042">
    <property type="entry name" value="CNMP_BINDING_3"/>
    <property type="match status" value="1"/>
</dbReference>
<dbReference type="InterPro" id="IPR000595">
    <property type="entry name" value="cNMP-bd_dom"/>
</dbReference>
<dbReference type="SUPFAM" id="SSF46785">
    <property type="entry name" value="Winged helix' DNA-binding domain"/>
    <property type="match status" value="1"/>
</dbReference>
<keyword evidence="3" id="KW-0804">Transcription</keyword>
<dbReference type="EMBL" id="JAQOSQ010000030">
    <property type="protein sequence ID" value="MDJ1185294.1"/>
    <property type="molecule type" value="Genomic_DNA"/>
</dbReference>
<sequence length="229" mass="25624">MYATIEQLATIDVFSNLDSTVLTQLADVARIHCYQRGKILIHEGDRLPAQFHAVLEGKLLVQKIAESGKETTLRQLPAGEMFAAPAIFGDGIAPATVKALNDSQIITIDKTILLGLIQASPEISLHILHCFNQRLQEMHQTIHGLISERATVRLARLIEYMAQQYGVKPTEEGVQLNMNLPHQQMARMVGITYEECVRIVRKDLDKIVRYNRGGRIVINDLSTLRSITS</sequence>
<dbReference type="Gene3D" id="1.10.10.10">
    <property type="entry name" value="Winged helix-like DNA-binding domain superfamily/Winged helix DNA-binding domain"/>
    <property type="match status" value="1"/>
</dbReference>
<dbReference type="Pfam" id="PF00027">
    <property type="entry name" value="cNMP_binding"/>
    <property type="match status" value="1"/>
</dbReference>
<dbReference type="RefSeq" id="WP_283759939.1">
    <property type="nucleotide sequence ID" value="NZ_JAQOSQ010000030.1"/>
</dbReference>
<dbReference type="PANTHER" id="PTHR24567:SF74">
    <property type="entry name" value="HTH-TYPE TRANSCRIPTIONAL REGULATOR ARCR"/>
    <property type="match status" value="1"/>
</dbReference>
<dbReference type="SUPFAM" id="SSF51206">
    <property type="entry name" value="cAMP-binding domain-like"/>
    <property type="match status" value="1"/>
</dbReference>
<dbReference type="InterPro" id="IPR050397">
    <property type="entry name" value="Env_Response_Regulators"/>
</dbReference>
<dbReference type="InterPro" id="IPR036390">
    <property type="entry name" value="WH_DNA-bd_sf"/>
</dbReference>
<organism evidence="5 6">
    <name type="scientific">Roseofilum casamattae BLCC-M143</name>
    <dbReference type="NCBI Taxonomy" id="3022442"/>
    <lineage>
        <taxon>Bacteria</taxon>
        <taxon>Bacillati</taxon>
        <taxon>Cyanobacteriota</taxon>
        <taxon>Cyanophyceae</taxon>
        <taxon>Desertifilales</taxon>
        <taxon>Desertifilaceae</taxon>
        <taxon>Roseofilum</taxon>
        <taxon>Roseofilum casamattae</taxon>
    </lineage>
</organism>
<dbReference type="SMART" id="SM00100">
    <property type="entry name" value="cNMP"/>
    <property type="match status" value="1"/>
</dbReference>